<dbReference type="SUPFAM" id="SSF51735">
    <property type="entry name" value="NAD(P)-binding Rossmann-fold domains"/>
    <property type="match status" value="1"/>
</dbReference>
<evidence type="ECO:0000313" key="2">
    <source>
        <dbReference type="EMBL" id="EMI17454.1"/>
    </source>
</evidence>
<reference evidence="2 3" key="1">
    <citation type="journal article" date="2013" name="Mar. Genomics">
        <title>Expression of sulfatases in Rhodopirellula baltica and the diversity of sulfatases in the genus Rhodopirellula.</title>
        <authorList>
            <person name="Wegner C.E."/>
            <person name="Richter-Heitmann T."/>
            <person name="Klindworth A."/>
            <person name="Klockow C."/>
            <person name="Richter M."/>
            <person name="Achstetter T."/>
            <person name="Glockner F.O."/>
            <person name="Harder J."/>
        </authorList>
    </citation>
    <scope>NUCLEOTIDE SEQUENCE [LARGE SCALE GENOMIC DNA]</scope>
    <source>
        <strain evidence="2 3">SM1</strain>
    </source>
</reference>
<protein>
    <submittedName>
        <fullName evidence="2">Alcohol dehydrogenase zinc-binding domain containing protein</fullName>
    </submittedName>
</protein>
<dbReference type="EMBL" id="ANOG01000798">
    <property type="protein sequence ID" value="EMI17454.1"/>
    <property type="molecule type" value="Genomic_DNA"/>
</dbReference>
<dbReference type="InterPro" id="IPR020843">
    <property type="entry name" value="ER"/>
</dbReference>
<dbReference type="Gene3D" id="3.90.180.10">
    <property type="entry name" value="Medium-chain alcohol dehydrogenases, catalytic domain"/>
    <property type="match status" value="1"/>
</dbReference>
<dbReference type="Pfam" id="PF08240">
    <property type="entry name" value="ADH_N"/>
    <property type="match status" value="1"/>
</dbReference>
<dbReference type="SMART" id="SM00829">
    <property type="entry name" value="PKS_ER"/>
    <property type="match status" value="1"/>
</dbReference>
<evidence type="ECO:0000259" key="1">
    <source>
        <dbReference type="SMART" id="SM00829"/>
    </source>
</evidence>
<dbReference type="Proteomes" id="UP000011991">
    <property type="component" value="Unassembled WGS sequence"/>
</dbReference>
<dbReference type="RefSeq" id="WP_008703717.1">
    <property type="nucleotide sequence ID" value="NZ_ANOG01000798.1"/>
</dbReference>
<dbReference type="GO" id="GO:0016491">
    <property type="term" value="F:oxidoreductase activity"/>
    <property type="evidence" value="ECO:0007669"/>
    <property type="project" value="InterPro"/>
</dbReference>
<accession>M5RU04</accession>
<feature type="domain" description="Enoyl reductase (ER)" evidence="1">
    <location>
        <begin position="8"/>
        <end position="317"/>
    </location>
</feature>
<organism evidence="2 3">
    <name type="scientific">Rhodopirellula maiorica SM1</name>
    <dbReference type="NCBI Taxonomy" id="1265738"/>
    <lineage>
        <taxon>Bacteria</taxon>
        <taxon>Pseudomonadati</taxon>
        <taxon>Planctomycetota</taxon>
        <taxon>Planctomycetia</taxon>
        <taxon>Pirellulales</taxon>
        <taxon>Pirellulaceae</taxon>
        <taxon>Novipirellula</taxon>
    </lineage>
</organism>
<dbReference type="Gene3D" id="3.40.50.720">
    <property type="entry name" value="NAD(P)-binding Rossmann-like Domain"/>
    <property type="match status" value="1"/>
</dbReference>
<dbReference type="InterPro" id="IPR052733">
    <property type="entry name" value="Chloroplast_QOR"/>
</dbReference>
<dbReference type="Pfam" id="PF13602">
    <property type="entry name" value="ADH_zinc_N_2"/>
    <property type="match status" value="1"/>
</dbReference>
<dbReference type="PATRIC" id="fig|1265738.3.peg.5624"/>
<dbReference type="InterPro" id="IPR011032">
    <property type="entry name" value="GroES-like_sf"/>
</dbReference>
<keyword evidence="3" id="KW-1185">Reference proteome</keyword>
<dbReference type="PANTHER" id="PTHR44013:SF1">
    <property type="entry name" value="ZINC-TYPE ALCOHOL DEHYDROGENASE-LIKE PROTEIN C16A3.02C"/>
    <property type="match status" value="1"/>
</dbReference>
<evidence type="ECO:0000313" key="3">
    <source>
        <dbReference type="Proteomes" id="UP000011991"/>
    </source>
</evidence>
<gene>
    <name evidence="2" type="ORF">RMSM_05625</name>
</gene>
<dbReference type="SUPFAM" id="SSF50129">
    <property type="entry name" value="GroES-like"/>
    <property type="match status" value="1"/>
</dbReference>
<dbReference type="InterPro" id="IPR036291">
    <property type="entry name" value="NAD(P)-bd_dom_sf"/>
</dbReference>
<dbReference type="InterPro" id="IPR013154">
    <property type="entry name" value="ADH-like_N"/>
</dbReference>
<dbReference type="PANTHER" id="PTHR44013">
    <property type="entry name" value="ZINC-TYPE ALCOHOL DEHYDROGENASE-LIKE PROTEIN C16A3.02C"/>
    <property type="match status" value="1"/>
</dbReference>
<dbReference type="CDD" id="cd08267">
    <property type="entry name" value="MDR1"/>
    <property type="match status" value="1"/>
</dbReference>
<comment type="caution">
    <text evidence="2">The sequence shown here is derived from an EMBL/GenBank/DDBJ whole genome shotgun (WGS) entry which is preliminary data.</text>
</comment>
<name>M5RU04_9BACT</name>
<dbReference type="AlphaFoldDB" id="M5RU04"/>
<sequence>MISQGVYGSPDLLSLREIEVPVPAKHEVRVRVHSAALHVGDCFGVRGKPLLMRMETGLRKPKHGIPGYDVAGYVDAVGEDVTRFQVGDQVFGSCQGACAELVCTGEDTLALKPSEITFEQAAAVPTSGLAALHALRDVAKVQARQSVLIIGASGGVGTFAVQIAKSLGAEVTGVCSTPNVDLVRSLGADHVFDYTREDFAESGRRYDVIFDNIENRSLSDCRRALTPTGTLILNSGTGAQGVSFLVRLLKPLLISPFLRQRLCRYLSTPNAADLSVLAEMLKSAAITPVIGRTYSLIETADAIRHIETGRAKGKTIIRIGDGG</sequence>
<proteinExistence type="predicted"/>